<dbReference type="CDD" id="cd17075">
    <property type="entry name" value="UBX1_UBXN9"/>
    <property type="match status" value="1"/>
</dbReference>
<evidence type="ECO:0000256" key="1">
    <source>
        <dbReference type="SAM" id="MobiDB-lite"/>
    </source>
</evidence>
<feature type="region of interest" description="Disordered" evidence="1">
    <location>
        <begin position="409"/>
        <end position="467"/>
    </location>
</feature>
<sequence length="467" mass="52209">MASNVSVIYGQGRKQLVKTTPAMPLKNIVLAVCEKQKYPDVDSYGLKYGKSNLDLSLSVRFANLPAGAKLELVRTRVNVALQMDEGRIIQGFPTSTSYWDMLIAFEASSNKNLTRRSTEVGKSAAVAYLQPVCVYLNQEFGSISVLKKTTLQSTGITSGNIPVQSPSVEVTNQPTLQSPASPQTVQDAPMSTPPQAVAQPQQREVVQALPQSGQQPLNTLESPSFSQPSNPQTYQLPSIAREPRIFRPSTEENMAAKIELPDSFYELTSAELKAILDSQRVQRSKDENAPLKTRQMRENEELQKRRKYPRTLIRIRFPNRVQLQAHFSSFETISKLTSFVRESLRNPEWDFYLYVTPPIKRLTDPDLTLYEAGLTPASVVFFSLANNETVEEYLKEELVVQIEDLPSAAEATASSGPMDTSHPEPARNPSPVPREIHVPSDYDPEPRGKQEEAKKSKLPKWFKLGNK</sequence>
<feature type="compositionally biased region" description="Polar residues" evidence="1">
    <location>
        <begin position="156"/>
        <end position="186"/>
    </location>
</feature>
<evidence type="ECO:0000259" key="2">
    <source>
        <dbReference type="PROSITE" id="PS50033"/>
    </source>
</evidence>
<dbReference type="InterPro" id="IPR059238">
    <property type="entry name" value="UBX1_UBXN9"/>
</dbReference>
<dbReference type="Pfam" id="PF11470">
    <property type="entry name" value="TUG-UBL1"/>
    <property type="match status" value="1"/>
</dbReference>
<feature type="compositionally biased region" description="Basic residues" evidence="1">
    <location>
        <begin position="456"/>
        <end position="467"/>
    </location>
</feature>
<dbReference type="InterPro" id="IPR021569">
    <property type="entry name" value="TUG-UBL1"/>
</dbReference>
<name>A0A1Y1Z2V0_9FUNG</name>
<dbReference type="CDD" id="cd16118">
    <property type="entry name" value="UBX2_UBXN9"/>
    <property type="match status" value="1"/>
</dbReference>
<evidence type="ECO:0000313" key="4">
    <source>
        <dbReference type="Proteomes" id="UP000193498"/>
    </source>
</evidence>
<dbReference type="GO" id="GO:0005634">
    <property type="term" value="C:nucleus"/>
    <property type="evidence" value="ECO:0007669"/>
    <property type="project" value="TreeGrafter"/>
</dbReference>
<dbReference type="OrthoDB" id="440781at2759"/>
<dbReference type="GO" id="GO:0012506">
    <property type="term" value="C:vesicle membrane"/>
    <property type="evidence" value="ECO:0007669"/>
    <property type="project" value="TreeGrafter"/>
</dbReference>
<feature type="compositionally biased region" description="Polar residues" evidence="1">
    <location>
        <begin position="198"/>
        <end position="235"/>
    </location>
</feature>
<dbReference type="PROSITE" id="PS50033">
    <property type="entry name" value="UBX"/>
    <property type="match status" value="1"/>
</dbReference>
<keyword evidence="4" id="KW-1185">Reference proteome</keyword>
<feature type="region of interest" description="Disordered" evidence="1">
    <location>
        <begin position="156"/>
        <end position="235"/>
    </location>
</feature>
<organism evidence="3 4">
    <name type="scientific">Basidiobolus meristosporus CBS 931.73</name>
    <dbReference type="NCBI Taxonomy" id="1314790"/>
    <lineage>
        <taxon>Eukaryota</taxon>
        <taxon>Fungi</taxon>
        <taxon>Fungi incertae sedis</taxon>
        <taxon>Zoopagomycota</taxon>
        <taxon>Entomophthoromycotina</taxon>
        <taxon>Basidiobolomycetes</taxon>
        <taxon>Basidiobolales</taxon>
        <taxon>Basidiobolaceae</taxon>
        <taxon>Basidiobolus</taxon>
    </lineage>
</organism>
<protein>
    <recommendedName>
        <fullName evidence="2">UBX domain-containing protein</fullName>
    </recommendedName>
</protein>
<dbReference type="Gene3D" id="3.10.20.90">
    <property type="entry name" value="Phosphatidylinositol 3-kinase Catalytic Subunit, Chain A, domain 1"/>
    <property type="match status" value="2"/>
</dbReference>
<dbReference type="SMART" id="SM00166">
    <property type="entry name" value="UBX"/>
    <property type="match status" value="1"/>
</dbReference>
<dbReference type="InterPro" id="IPR029071">
    <property type="entry name" value="Ubiquitin-like_domsf"/>
</dbReference>
<dbReference type="Pfam" id="PF00789">
    <property type="entry name" value="UBX"/>
    <property type="match status" value="1"/>
</dbReference>
<dbReference type="SUPFAM" id="SSF54236">
    <property type="entry name" value="Ubiquitin-like"/>
    <property type="match status" value="2"/>
</dbReference>
<comment type="caution">
    <text evidence="3">The sequence shown here is derived from an EMBL/GenBank/DDBJ whole genome shotgun (WGS) entry which is preliminary data.</text>
</comment>
<dbReference type="Proteomes" id="UP000193498">
    <property type="component" value="Unassembled WGS sequence"/>
</dbReference>
<dbReference type="STRING" id="1314790.A0A1Y1Z2V0"/>
<reference evidence="3 4" key="1">
    <citation type="submission" date="2016-07" db="EMBL/GenBank/DDBJ databases">
        <title>Pervasive Adenine N6-methylation of Active Genes in Fungi.</title>
        <authorList>
            <consortium name="DOE Joint Genome Institute"/>
            <person name="Mondo S.J."/>
            <person name="Dannebaum R.O."/>
            <person name="Kuo R.C."/>
            <person name="Labutti K."/>
            <person name="Haridas S."/>
            <person name="Kuo A."/>
            <person name="Salamov A."/>
            <person name="Ahrendt S.R."/>
            <person name="Lipzen A."/>
            <person name="Sullivan W."/>
            <person name="Andreopoulos W.B."/>
            <person name="Clum A."/>
            <person name="Lindquist E."/>
            <person name="Daum C."/>
            <person name="Ramamoorthy G.K."/>
            <person name="Gryganskyi A."/>
            <person name="Culley D."/>
            <person name="Magnuson J.K."/>
            <person name="James T.Y."/>
            <person name="O'Malley M.A."/>
            <person name="Stajich J.E."/>
            <person name="Spatafora J.W."/>
            <person name="Visel A."/>
            <person name="Grigoriev I.V."/>
        </authorList>
    </citation>
    <scope>NUCLEOTIDE SEQUENCE [LARGE SCALE GENOMIC DNA]</scope>
    <source>
        <strain evidence="3 4">CBS 931.73</strain>
    </source>
</reference>
<dbReference type="GO" id="GO:0005737">
    <property type="term" value="C:cytoplasm"/>
    <property type="evidence" value="ECO:0007669"/>
    <property type="project" value="TreeGrafter"/>
</dbReference>
<dbReference type="PANTHER" id="PTHR46467:SF1">
    <property type="entry name" value="TETHER CONTAINING UBX DOMAIN FOR GLUT4"/>
    <property type="match status" value="1"/>
</dbReference>
<dbReference type="CDD" id="cd16105">
    <property type="entry name" value="Ubl_ASPSCR1_like"/>
    <property type="match status" value="1"/>
</dbReference>
<dbReference type="PANTHER" id="PTHR46467">
    <property type="entry name" value="TETHER CONTAINING UBX DOMAIN FOR GLUT4"/>
    <property type="match status" value="1"/>
</dbReference>
<feature type="compositionally biased region" description="Basic and acidic residues" evidence="1">
    <location>
        <begin position="434"/>
        <end position="455"/>
    </location>
</feature>
<dbReference type="InParanoid" id="A0A1Y1Z2V0"/>
<dbReference type="EMBL" id="MCFE01000034">
    <property type="protein sequence ID" value="ORY04516.1"/>
    <property type="molecule type" value="Genomic_DNA"/>
</dbReference>
<dbReference type="InterPro" id="IPR001012">
    <property type="entry name" value="UBX_dom"/>
</dbReference>
<dbReference type="AlphaFoldDB" id="A0A1Y1Z2V0"/>
<feature type="domain" description="UBX" evidence="2">
    <location>
        <begin position="306"/>
        <end position="382"/>
    </location>
</feature>
<proteinExistence type="predicted"/>
<accession>A0A1Y1Z2V0</accession>
<dbReference type="GO" id="GO:0006886">
    <property type="term" value="P:intracellular protein transport"/>
    <property type="evidence" value="ECO:0007669"/>
    <property type="project" value="TreeGrafter"/>
</dbReference>
<evidence type="ECO:0000313" key="3">
    <source>
        <dbReference type="EMBL" id="ORY04516.1"/>
    </source>
</evidence>
<gene>
    <name evidence="3" type="ORF">K493DRAFT_311361</name>
</gene>